<keyword evidence="6" id="KW-0472">Membrane</keyword>
<evidence type="ECO:0000256" key="2">
    <source>
        <dbReference type="ARBA" id="ARBA00022761"/>
    </source>
</evidence>
<dbReference type="GO" id="GO:0045735">
    <property type="term" value="F:nutrient reservoir activity"/>
    <property type="evidence" value="ECO:0007669"/>
    <property type="project" value="UniProtKB-KW"/>
</dbReference>
<dbReference type="InterPro" id="IPR012512">
    <property type="entry name" value="Albumin_I"/>
</dbReference>
<dbReference type="GO" id="GO:0090729">
    <property type="term" value="F:toxin activity"/>
    <property type="evidence" value="ECO:0007669"/>
    <property type="project" value="UniProtKB-KW"/>
</dbReference>
<dbReference type="OrthoDB" id="1388106at2759"/>
<dbReference type="InterPro" id="IPR032000">
    <property type="entry name" value="Albumin_I_a"/>
</dbReference>
<keyword evidence="6" id="KW-1133">Transmembrane helix</keyword>
<dbReference type="SUPFAM" id="SSF57059">
    <property type="entry name" value="omega toxin-like"/>
    <property type="match status" value="1"/>
</dbReference>
<gene>
    <name evidence="8" type="ORF">CR513_21739</name>
</gene>
<protein>
    <recommendedName>
        <fullName evidence="7">Albumin I chain a domain-containing protein</fullName>
    </recommendedName>
</protein>
<sequence>MAFARFAPLAVFLLATFCIIYLCICSNFGMIFLVMFPTKKIEAVTCNGSCSPFEMPPCHSTDCRCVPWGLFIGQCIHPTGHASVAKMIEEHPNLCQSNDECMKKGSGNFCARYPNPHIEYGWCIAANSEALKGFLKMPVEIAK</sequence>
<feature type="non-terminal residue" evidence="8">
    <location>
        <position position="1"/>
    </location>
</feature>
<keyword evidence="3" id="KW-0960">Knottin</keyword>
<keyword evidence="2" id="KW-0758">Storage protein</keyword>
<dbReference type="Proteomes" id="UP000257109">
    <property type="component" value="Unassembled WGS sequence"/>
</dbReference>
<dbReference type="Pfam" id="PF08027">
    <property type="entry name" value="Albumin_I"/>
    <property type="match status" value="1"/>
</dbReference>
<evidence type="ECO:0000313" key="8">
    <source>
        <dbReference type="EMBL" id="RDX95698.1"/>
    </source>
</evidence>
<name>A0A371GYR6_MUCPR</name>
<organism evidence="8 9">
    <name type="scientific">Mucuna pruriens</name>
    <name type="common">Velvet bean</name>
    <name type="synonym">Dolichos pruriens</name>
    <dbReference type="NCBI Taxonomy" id="157652"/>
    <lineage>
        <taxon>Eukaryota</taxon>
        <taxon>Viridiplantae</taxon>
        <taxon>Streptophyta</taxon>
        <taxon>Embryophyta</taxon>
        <taxon>Tracheophyta</taxon>
        <taxon>Spermatophyta</taxon>
        <taxon>Magnoliopsida</taxon>
        <taxon>eudicotyledons</taxon>
        <taxon>Gunneridae</taxon>
        <taxon>Pentapetalae</taxon>
        <taxon>rosids</taxon>
        <taxon>fabids</taxon>
        <taxon>Fabales</taxon>
        <taxon>Fabaceae</taxon>
        <taxon>Papilionoideae</taxon>
        <taxon>50 kb inversion clade</taxon>
        <taxon>NPAAA clade</taxon>
        <taxon>indigoferoid/millettioid clade</taxon>
        <taxon>Phaseoleae</taxon>
        <taxon>Mucuna</taxon>
    </lineage>
</organism>
<evidence type="ECO:0000256" key="6">
    <source>
        <dbReference type="SAM" id="Phobius"/>
    </source>
</evidence>
<dbReference type="AlphaFoldDB" id="A0A371GYR6"/>
<keyword evidence="9" id="KW-1185">Reference proteome</keyword>
<evidence type="ECO:0000256" key="1">
    <source>
        <dbReference type="ARBA" id="ARBA00022656"/>
    </source>
</evidence>
<accession>A0A371GYR6</accession>
<dbReference type="EMBL" id="QJKJ01004060">
    <property type="protein sequence ID" value="RDX95698.1"/>
    <property type="molecule type" value="Genomic_DNA"/>
</dbReference>
<keyword evidence="6" id="KW-0812">Transmembrane</keyword>
<reference evidence="8" key="1">
    <citation type="submission" date="2018-05" db="EMBL/GenBank/DDBJ databases">
        <title>Draft genome of Mucuna pruriens seed.</title>
        <authorList>
            <person name="Nnadi N.E."/>
            <person name="Vos R."/>
            <person name="Hasami M.H."/>
            <person name="Devisetty U.K."/>
            <person name="Aguiy J.C."/>
        </authorList>
    </citation>
    <scope>NUCLEOTIDE SEQUENCE [LARGE SCALE GENOMIC DNA]</scope>
    <source>
        <strain evidence="8">JCA_2017</strain>
    </source>
</reference>
<evidence type="ECO:0000259" key="7">
    <source>
        <dbReference type="Pfam" id="PF16720"/>
    </source>
</evidence>
<keyword evidence="4" id="KW-0708">Seed storage protein</keyword>
<keyword evidence="5" id="KW-1015">Disulfide bond</keyword>
<comment type="caution">
    <text evidence="8">The sequence shown here is derived from an EMBL/GenBank/DDBJ whole genome shotgun (WGS) entry which is preliminary data.</text>
</comment>
<evidence type="ECO:0000256" key="5">
    <source>
        <dbReference type="ARBA" id="ARBA00023157"/>
    </source>
</evidence>
<keyword evidence="1" id="KW-0800">Toxin</keyword>
<feature type="domain" description="Albumin I chain a" evidence="7">
    <location>
        <begin position="90"/>
        <end position="137"/>
    </location>
</feature>
<dbReference type="Pfam" id="PF16720">
    <property type="entry name" value="Albumin_I_a"/>
    <property type="match status" value="1"/>
</dbReference>
<evidence type="ECO:0000256" key="3">
    <source>
        <dbReference type="ARBA" id="ARBA00022854"/>
    </source>
</evidence>
<evidence type="ECO:0000256" key="4">
    <source>
        <dbReference type="ARBA" id="ARBA00023129"/>
    </source>
</evidence>
<dbReference type="STRING" id="157652.A0A371GYR6"/>
<feature type="transmembrane region" description="Helical" evidence="6">
    <location>
        <begin position="6"/>
        <end position="34"/>
    </location>
</feature>
<evidence type="ECO:0000313" key="9">
    <source>
        <dbReference type="Proteomes" id="UP000257109"/>
    </source>
</evidence>
<proteinExistence type="predicted"/>